<dbReference type="GO" id="GO:0022627">
    <property type="term" value="C:cytosolic small ribosomal subunit"/>
    <property type="evidence" value="ECO:0007669"/>
    <property type="project" value="TreeGrafter"/>
</dbReference>
<dbReference type="GO" id="GO:0006412">
    <property type="term" value="P:translation"/>
    <property type="evidence" value="ECO:0007669"/>
    <property type="project" value="UniProtKB-UniRule"/>
</dbReference>
<dbReference type="GO" id="GO:0003735">
    <property type="term" value="F:structural constituent of ribosome"/>
    <property type="evidence" value="ECO:0007669"/>
    <property type="project" value="InterPro"/>
</dbReference>
<evidence type="ECO:0000313" key="6">
    <source>
        <dbReference type="EMBL" id="OGG20367.1"/>
    </source>
</evidence>
<proteinExistence type="inferred from homology"/>
<dbReference type="Pfam" id="PF01084">
    <property type="entry name" value="Ribosomal_S18"/>
    <property type="match status" value="1"/>
</dbReference>
<gene>
    <name evidence="4" type="primary">rpsR</name>
    <name evidence="6" type="ORF">A3D03_05985</name>
</gene>
<dbReference type="PANTHER" id="PTHR13479:SF40">
    <property type="entry name" value="SMALL RIBOSOMAL SUBUNIT PROTEIN BS18M"/>
    <property type="match status" value="1"/>
</dbReference>
<comment type="subunit">
    <text evidence="4">Part of the 30S ribosomal subunit. Forms a tight heterodimer with protein bS6.</text>
</comment>
<comment type="function">
    <text evidence="4">Binds as a heterodimer with protein bS6 to the central domain of the 16S rRNA, where it helps stabilize the platform of the 30S subunit.</text>
</comment>
<evidence type="ECO:0000256" key="5">
    <source>
        <dbReference type="RuleBase" id="RU003910"/>
    </source>
</evidence>
<dbReference type="SUPFAM" id="SSF46911">
    <property type="entry name" value="Ribosomal protein S18"/>
    <property type="match status" value="1"/>
</dbReference>
<keyword evidence="4" id="KW-0699">rRNA-binding</keyword>
<evidence type="ECO:0000256" key="1">
    <source>
        <dbReference type="ARBA" id="ARBA00005589"/>
    </source>
</evidence>
<dbReference type="NCBIfam" id="TIGR00165">
    <property type="entry name" value="S18"/>
    <property type="match status" value="1"/>
</dbReference>
<evidence type="ECO:0000256" key="4">
    <source>
        <dbReference type="HAMAP-Rule" id="MF_00270"/>
    </source>
</evidence>
<accession>A0A1F6A7P4</accession>
<dbReference type="InterPro" id="IPR001648">
    <property type="entry name" value="Ribosomal_bS18"/>
</dbReference>
<dbReference type="Gene3D" id="4.10.640.10">
    <property type="entry name" value="Ribosomal protein S18"/>
    <property type="match status" value="1"/>
</dbReference>
<comment type="similarity">
    <text evidence="1 4 5">Belongs to the bacterial ribosomal protein bS18 family.</text>
</comment>
<dbReference type="PANTHER" id="PTHR13479">
    <property type="entry name" value="30S RIBOSOMAL PROTEIN S18"/>
    <property type="match status" value="1"/>
</dbReference>
<keyword evidence="3 4" id="KW-0687">Ribonucleoprotein</keyword>
<protein>
    <recommendedName>
        <fullName evidence="4">Small ribosomal subunit protein bS18</fullName>
    </recommendedName>
</protein>
<evidence type="ECO:0000313" key="7">
    <source>
        <dbReference type="Proteomes" id="UP000177092"/>
    </source>
</evidence>
<keyword evidence="2 4" id="KW-0689">Ribosomal protein</keyword>
<dbReference type="InterPro" id="IPR036870">
    <property type="entry name" value="Ribosomal_bS18_sf"/>
</dbReference>
<dbReference type="STRING" id="1798384.A3D03_05985"/>
<dbReference type="AlphaFoldDB" id="A0A1F6A7P4"/>
<keyword evidence="4" id="KW-0694">RNA-binding</keyword>
<reference evidence="6 7" key="1">
    <citation type="journal article" date="2016" name="Nat. Commun.">
        <title>Thousands of microbial genomes shed light on interconnected biogeochemical processes in an aquifer system.</title>
        <authorList>
            <person name="Anantharaman K."/>
            <person name="Brown C.T."/>
            <person name="Hug L.A."/>
            <person name="Sharon I."/>
            <person name="Castelle C.J."/>
            <person name="Probst A.J."/>
            <person name="Thomas B.C."/>
            <person name="Singh A."/>
            <person name="Wilkins M.J."/>
            <person name="Karaoz U."/>
            <person name="Brodie E.L."/>
            <person name="Williams K.H."/>
            <person name="Hubbard S.S."/>
            <person name="Banfield J.F."/>
        </authorList>
    </citation>
    <scope>NUCLEOTIDE SEQUENCE [LARGE SCALE GENOMIC DNA]</scope>
</reference>
<dbReference type="Proteomes" id="UP000177092">
    <property type="component" value="Unassembled WGS sequence"/>
</dbReference>
<evidence type="ECO:0000256" key="2">
    <source>
        <dbReference type="ARBA" id="ARBA00022980"/>
    </source>
</evidence>
<organism evidence="6 7">
    <name type="scientific">Candidatus Gottesmanbacteria bacterium RIFCSPHIGHO2_02_FULL_40_13</name>
    <dbReference type="NCBI Taxonomy" id="1798384"/>
    <lineage>
        <taxon>Bacteria</taxon>
        <taxon>Candidatus Gottesmaniibacteriota</taxon>
    </lineage>
</organism>
<comment type="caution">
    <text evidence="6">The sequence shown here is derived from an EMBL/GenBank/DDBJ whole genome shotgun (WGS) entry which is preliminary data.</text>
</comment>
<dbReference type="EMBL" id="MFJN01000048">
    <property type="protein sequence ID" value="OGG20367.1"/>
    <property type="molecule type" value="Genomic_DNA"/>
</dbReference>
<dbReference type="PRINTS" id="PR00974">
    <property type="entry name" value="RIBOSOMALS18"/>
</dbReference>
<sequence length="80" mass="9645">MIRKTRRVKRIRRFRECFYCKIGVWPDYKDIDSIGKFVTERGKIENRLVSGICQKHQKFLMISIKRARFLGLLPFIVRPS</sequence>
<dbReference type="HAMAP" id="MF_00270">
    <property type="entry name" value="Ribosomal_bS18"/>
    <property type="match status" value="1"/>
</dbReference>
<name>A0A1F6A7P4_9BACT</name>
<evidence type="ECO:0000256" key="3">
    <source>
        <dbReference type="ARBA" id="ARBA00023274"/>
    </source>
</evidence>
<dbReference type="GO" id="GO:0070181">
    <property type="term" value="F:small ribosomal subunit rRNA binding"/>
    <property type="evidence" value="ECO:0007669"/>
    <property type="project" value="TreeGrafter"/>
</dbReference>